<dbReference type="GO" id="GO:0016024">
    <property type="term" value="P:CDP-diacylglycerol biosynthetic process"/>
    <property type="evidence" value="ECO:0007669"/>
    <property type="project" value="UniProtKB-UniPathway"/>
</dbReference>
<dbReference type="EC" id="2.7.7.41" evidence="6 18"/>
<evidence type="ECO:0000256" key="18">
    <source>
        <dbReference type="RuleBase" id="RU003938"/>
    </source>
</evidence>
<evidence type="ECO:0000256" key="9">
    <source>
        <dbReference type="ARBA" id="ARBA00022516"/>
    </source>
</evidence>
<keyword evidence="9" id="KW-0444">Lipid biosynthesis</keyword>
<feature type="transmembrane region" description="Helical" evidence="19">
    <location>
        <begin position="146"/>
        <end position="166"/>
    </location>
</feature>
<evidence type="ECO:0000256" key="15">
    <source>
        <dbReference type="ARBA" id="ARBA00023136"/>
    </source>
</evidence>
<evidence type="ECO:0000256" key="14">
    <source>
        <dbReference type="ARBA" id="ARBA00023098"/>
    </source>
</evidence>
<protein>
    <recommendedName>
        <fullName evidence="7 18">Phosphatidate cytidylyltransferase</fullName>
        <ecNumber evidence="6 18">2.7.7.41</ecNumber>
    </recommendedName>
</protein>
<dbReference type="Pfam" id="PF01148">
    <property type="entry name" value="CTP_transf_1"/>
    <property type="match status" value="1"/>
</dbReference>
<keyword evidence="15 19" id="KW-0472">Membrane</keyword>
<dbReference type="EMBL" id="RSDW01000001">
    <property type="protein sequence ID" value="RSL15916.1"/>
    <property type="molecule type" value="Genomic_DNA"/>
</dbReference>
<evidence type="ECO:0000256" key="19">
    <source>
        <dbReference type="SAM" id="Phobius"/>
    </source>
</evidence>
<evidence type="ECO:0000313" key="20">
    <source>
        <dbReference type="EMBL" id="RSL15916.1"/>
    </source>
</evidence>
<organism evidence="20 21">
    <name type="scientific">Edaphobacter aggregans</name>
    <dbReference type="NCBI Taxonomy" id="570835"/>
    <lineage>
        <taxon>Bacteria</taxon>
        <taxon>Pseudomonadati</taxon>
        <taxon>Acidobacteriota</taxon>
        <taxon>Terriglobia</taxon>
        <taxon>Terriglobales</taxon>
        <taxon>Acidobacteriaceae</taxon>
        <taxon>Edaphobacter</taxon>
    </lineage>
</organism>
<evidence type="ECO:0000256" key="10">
    <source>
        <dbReference type="ARBA" id="ARBA00022679"/>
    </source>
</evidence>
<keyword evidence="8" id="KW-1003">Cell membrane</keyword>
<evidence type="ECO:0000256" key="6">
    <source>
        <dbReference type="ARBA" id="ARBA00012487"/>
    </source>
</evidence>
<feature type="transmembrane region" description="Helical" evidence="19">
    <location>
        <begin position="119"/>
        <end position="139"/>
    </location>
</feature>
<dbReference type="AlphaFoldDB" id="A0A428MG73"/>
<evidence type="ECO:0000256" key="7">
    <source>
        <dbReference type="ARBA" id="ARBA00019373"/>
    </source>
</evidence>
<comment type="catalytic activity">
    <reaction evidence="1 18">
        <text>a 1,2-diacyl-sn-glycero-3-phosphate + CTP + H(+) = a CDP-1,2-diacyl-sn-glycerol + diphosphate</text>
        <dbReference type="Rhea" id="RHEA:16229"/>
        <dbReference type="ChEBI" id="CHEBI:15378"/>
        <dbReference type="ChEBI" id="CHEBI:33019"/>
        <dbReference type="ChEBI" id="CHEBI:37563"/>
        <dbReference type="ChEBI" id="CHEBI:58332"/>
        <dbReference type="ChEBI" id="CHEBI:58608"/>
        <dbReference type="EC" id="2.7.7.41"/>
    </reaction>
</comment>
<evidence type="ECO:0000256" key="8">
    <source>
        <dbReference type="ARBA" id="ARBA00022475"/>
    </source>
</evidence>
<dbReference type="PANTHER" id="PTHR46382:SF1">
    <property type="entry name" value="PHOSPHATIDATE CYTIDYLYLTRANSFERASE"/>
    <property type="match status" value="1"/>
</dbReference>
<evidence type="ECO:0000256" key="12">
    <source>
        <dbReference type="ARBA" id="ARBA00022695"/>
    </source>
</evidence>
<evidence type="ECO:0000256" key="17">
    <source>
        <dbReference type="ARBA" id="ARBA00023264"/>
    </source>
</evidence>
<evidence type="ECO:0000256" key="3">
    <source>
        <dbReference type="ARBA" id="ARBA00005119"/>
    </source>
</evidence>
<evidence type="ECO:0000256" key="13">
    <source>
        <dbReference type="ARBA" id="ARBA00022989"/>
    </source>
</evidence>
<comment type="subcellular location">
    <subcellularLocation>
        <location evidence="2">Cell membrane</location>
        <topology evidence="2">Multi-pass membrane protein</topology>
    </subcellularLocation>
</comment>
<feature type="transmembrane region" description="Helical" evidence="19">
    <location>
        <begin position="62"/>
        <end position="82"/>
    </location>
</feature>
<keyword evidence="14" id="KW-0443">Lipid metabolism</keyword>
<dbReference type="PANTHER" id="PTHR46382">
    <property type="entry name" value="PHOSPHATIDATE CYTIDYLYLTRANSFERASE"/>
    <property type="match status" value="1"/>
</dbReference>
<accession>A0A428MG73</accession>
<name>A0A428MG73_9BACT</name>
<evidence type="ECO:0000256" key="4">
    <source>
        <dbReference type="ARBA" id="ARBA00005189"/>
    </source>
</evidence>
<comment type="pathway">
    <text evidence="3 18">Phospholipid metabolism; CDP-diacylglycerol biosynthesis; CDP-diacylglycerol from sn-glycerol 3-phosphate: step 3/3.</text>
</comment>
<dbReference type="Proteomes" id="UP000269669">
    <property type="component" value="Unassembled WGS sequence"/>
</dbReference>
<evidence type="ECO:0000313" key="21">
    <source>
        <dbReference type="Proteomes" id="UP000269669"/>
    </source>
</evidence>
<keyword evidence="16" id="KW-0594">Phospholipid biosynthesis</keyword>
<feature type="transmembrane region" description="Helical" evidence="19">
    <location>
        <begin position="186"/>
        <end position="210"/>
    </location>
</feature>
<keyword evidence="13 19" id="KW-1133">Transmembrane helix</keyword>
<keyword evidence="17" id="KW-1208">Phospholipid metabolism</keyword>
<evidence type="ECO:0000256" key="16">
    <source>
        <dbReference type="ARBA" id="ARBA00023209"/>
    </source>
</evidence>
<dbReference type="GO" id="GO:0004605">
    <property type="term" value="F:phosphatidate cytidylyltransferase activity"/>
    <property type="evidence" value="ECO:0007669"/>
    <property type="project" value="UniProtKB-EC"/>
</dbReference>
<comment type="caution">
    <text evidence="20">The sequence shown here is derived from an EMBL/GenBank/DDBJ whole genome shotgun (WGS) entry which is preliminary data.</text>
</comment>
<sequence length="294" mass="31876">MYSCHWPMKRILTALILILAVFALIFFGQLWMITLAAAIVAELATYEYLKLAAVGAESHGAQLRIPIWWMALGTALAFVVTLPNFPVEAQLPVLSAITLALFAWNGFRAPLIQVLPDTAQGLFGLIWIAYPLTLIPLLWKKEDGPALVVFLMVCVWAGDIAALYIGRAFGKHKLAPRLSPGKTWEGSIASIIGSILAAALVVWIGDLLTIRGNLLLHITEPLWQTLILAGILNIAAQLGDLLESAVKRGAGVKDSGTMLPGHGGILDRIDALLLATPVLWFVLLLKDTFSLGRF</sequence>
<evidence type="ECO:0000256" key="5">
    <source>
        <dbReference type="ARBA" id="ARBA00010185"/>
    </source>
</evidence>
<dbReference type="UniPathway" id="UPA00557">
    <property type="reaction ID" value="UER00614"/>
</dbReference>
<dbReference type="InterPro" id="IPR000374">
    <property type="entry name" value="PC_trans"/>
</dbReference>
<reference evidence="20 21" key="1">
    <citation type="submission" date="2018-12" db="EMBL/GenBank/DDBJ databases">
        <title>Sequencing of bacterial isolates from soil warming experiment in Harvard Forest, Massachusetts, USA.</title>
        <authorList>
            <person name="Deangelis K."/>
        </authorList>
    </citation>
    <scope>NUCLEOTIDE SEQUENCE [LARGE SCALE GENOMIC DNA]</scope>
    <source>
        <strain evidence="20 21">EB153</strain>
    </source>
</reference>
<feature type="transmembrane region" description="Helical" evidence="19">
    <location>
        <begin position="89"/>
        <end position="107"/>
    </location>
</feature>
<keyword evidence="10 18" id="KW-0808">Transferase</keyword>
<dbReference type="GO" id="GO:0005886">
    <property type="term" value="C:plasma membrane"/>
    <property type="evidence" value="ECO:0007669"/>
    <property type="project" value="UniProtKB-SubCell"/>
</dbReference>
<evidence type="ECO:0000256" key="11">
    <source>
        <dbReference type="ARBA" id="ARBA00022692"/>
    </source>
</evidence>
<gene>
    <name evidence="20" type="ORF">EDE15_1422</name>
</gene>
<proteinExistence type="inferred from homology"/>
<keyword evidence="12 18" id="KW-0548">Nucleotidyltransferase</keyword>
<evidence type="ECO:0000256" key="1">
    <source>
        <dbReference type="ARBA" id="ARBA00001698"/>
    </source>
</evidence>
<evidence type="ECO:0000256" key="2">
    <source>
        <dbReference type="ARBA" id="ARBA00004651"/>
    </source>
</evidence>
<keyword evidence="21" id="KW-1185">Reference proteome</keyword>
<comment type="similarity">
    <text evidence="5 18">Belongs to the CDS family.</text>
</comment>
<comment type="pathway">
    <text evidence="4">Lipid metabolism.</text>
</comment>
<dbReference type="PROSITE" id="PS01315">
    <property type="entry name" value="CDS"/>
    <property type="match status" value="1"/>
</dbReference>
<keyword evidence="11 18" id="KW-0812">Transmembrane</keyword>